<evidence type="ECO:0000256" key="2">
    <source>
        <dbReference type="RuleBase" id="RU364123"/>
    </source>
</evidence>
<dbReference type="GO" id="GO:0005886">
    <property type="term" value="C:plasma membrane"/>
    <property type="evidence" value="ECO:0007669"/>
    <property type="project" value="UniProtKB-SubCell"/>
</dbReference>
<dbReference type="Pfam" id="PF19292">
    <property type="entry name" value="KPBB_C"/>
    <property type="match status" value="1"/>
</dbReference>
<organism evidence="5 6">
    <name type="scientific">Romanomermis culicivorax</name>
    <name type="common">Nematode worm</name>
    <dbReference type="NCBI Taxonomy" id="13658"/>
    <lineage>
        <taxon>Eukaryota</taxon>
        <taxon>Metazoa</taxon>
        <taxon>Ecdysozoa</taxon>
        <taxon>Nematoda</taxon>
        <taxon>Enoplea</taxon>
        <taxon>Dorylaimia</taxon>
        <taxon>Mermithida</taxon>
        <taxon>Mermithoidea</taxon>
        <taxon>Mermithidae</taxon>
        <taxon>Romanomermis</taxon>
    </lineage>
</organism>
<dbReference type="OMA" id="TMRYWRA"/>
<keyword evidence="2" id="KW-0112">Calmodulin-binding</keyword>
<evidence type="ECO:0000259" key="3">
    <source>
        <dbReference type="Pfam" id="PF00723"/>
    </source>
</evidence>
<dbReference type="InterPro" id="IPR011613">
    <property type="entry name" value="GH15-like"/>
</dbReference>
<feature type="domain" description="GH15-like" evidence="3">
    <location>
        <begin position="272"/>
        <end position="392"/>
    </location>
</feature>
<dbReference type="Proteomes" id="UP000887565">
    <property type="component" value="Unplaced"/>
</dbReference>
<proteinExistence type="inferred from homology"/>
<comment type="pathway">
    <text evidence="2">Glycan biosynthesis; glycogen metabolism.</text>
</comment>
<dbReference type="PANTHER" id="PTHR10749">
    <property type="entry name" value="PHOSPHORYLASE B KINASE REGULATORY SUBUNIT"/>
    <property type="match status" value="1"/>
</dbReference>
<keyword evidence="2" id="KW-1003">Cell membrane</keyword>
<comment type="subcellular location">
    <subcellularLocation>
        <location evidence="2">Cell membrane</location>
        <topology evidence="2">Lipid-anchor</topology>
        <orientation evidence="2">Cytoplasmic side</orientation>
    </subcellularLocation>
</comment>
<name>A0A915L0M6_ROMCU</name>
<evidence type="ECO:0000313" key="6">
    <source>
        <dbReference type="WBParaSite" id="nRc.2.0.1.t43308-RA"/>
    </source>
</evidence>
<keyword evidence="2" id="KW-0449">Lipoprotein</keyword>
<keyword evidence="1 2" id="KW-0119">Carbohydrate metabolism</keyword>
<comment type="similarity">
    <text evidence="2">Belongs to the phosphorylase b kinase regulatory chain family.</text>
</comment>
<dbReference type="GO" id="GO:0005516">
    <property type="term" value="F:calmodulin binding"/>
    <property type="evidence" value="ECO:0007669"/>
    <property type="project" value="UniProtKB-KW"/>
</dbReference>
<accession>A0A915L0M6</accession>
<dbReference type="AlphaFoldDB" id="A0A915L0M6"/>
<reference evidence="6" key="1">
    <citation type="submission" date="2022-11" db="UniProtKB">
        <authorList>
            <consortium name="WormBaseParasite"/>
        </authorList>
    </citation>
    <scope>IDENTIFICATION</scope>
</reference>
<evidence type="ECO:0000259" key="4">
    <source>
        <dbReference type="Pfam" id="PF19292"/>
    </source>
</evidence>
<dbReference type="InterPro" id="IPR008734">
    <property type="entry name" value="PHK_A/B_su"/>
</dbReference>
<protein>
    <recommendedName>
        <fullName evidence="2">Phosphorylase b kinase regulatory subunit</fullName>
    </recommendedName>
</protein>
<sequence length="604" mass="67788">GSVSDPVVQVALIAESTKLQTTLSTYGIQAQTPHQVEPVQIWSPNEMVKLLELIGKNDRLMLSGRPPRPIGALGTSKIYQIFGDTVISYGILFEMNDFYMSFDPAILIDDIKKDLKFISQRWKLGGRPTFCFLLREDNVSGAYFSQMLDLLVSIKNGNVDGVRVRVGRVQNLLSAGCVEHLDFPISIKAKFIVKPLREVSSDIDLKGSLQDISKASQSYMMDSDFNVDTIKIKSTEELVQMFRNVPVASLYTQTQFLRLLLERHGPHYRIEDTTTVREKLDKICRQAALGKNWFVVRLCAGLLGKTVDSLAPSITSILVRGKKVTVGVFGHEEKIIEKPVTPDEVAAYIYSNCSPYDISLAVLEQELIIALGHYTTAEPQLFTSILKIRIGWIIHAIDLLLNYESGKKTVSVTCLSPTEVKQILRDILSMKRFSRLSNVQQRQLNGSLGRVPPDFYERIWKVVAKTPEGIIVNGHHLPQQPTLSDMTEYELTFAFTVDELLGNIAMPEYRQIMVEAFMVVSLILERNSELQFTRALNMDNIIFDAIETFQKEKRTLNMENTTFYDLPCSGRKGSAAYLARAVVNDLFSDNTVAGGGHDSHCTLS</sequence>
<evidence type="ECO:0000313" key="5">
    <source>
        <dbReference type="Proteomes" id="UP000887565"/>
    </source>
</evidence>
<dbReference type="InterPro" id="IPR045583">
    <property type="entry name" value="KPBA/B_C"/>
</dbReference>
<dbReference type="PANTHER" id="PTHR10749:SF8">
    <property type="entry name" value="PHOSPHORYLASE B KINASE REGULATORY SUBUNIT BETA"/>
    <property type="match status" value="1"/>
</dbReference>
<evidence type="ECO:0000256" key="1">
    <source>
        <dbReference type="ARBA" id="ARBA00023277"/>
    </source>
</evidence>
<keyword evidence="2" id="KW-0636">Prenylation</keyword>
<feature type="domain" description="Phosphorylase b kinase regulatory subunit alpha/beta C-terminal" evidence="4">
    <location>
        <begin position="439"/>
        <end position="548"/>
    </location>
</feature>
<dbReference type="GO" id="GO:0005964">
    <property type="term" value="C:phosphorylase kinase complex"/>
    <property type="evidence" value="ECO:0007669"/>
    <property type="project" value="TreeGrafter"/>
</dbReference>
<dbReference type="WBParaSite" id="nRc.2.0.1.t43308-RA">
    <property type="protein sequence ID" value="nRc.2.0.1.t43308-RA"/>
    <property type="gene ID" value="nRc.2.0.1.g43308"/>
</dbReference>
<keyword evidence="2" id="KW-0321">Glycogen metabolism</keyword>
<dbReference type="GO" id="GO:0005977">
    <property type="term" value="P:glycogen metabolic process"/>
    <property type="evidence" value="ECO:0007669"/>
    <property type="project" value="UniProtKB-KW"/>
</dbReference>
<dbReference type="Pfam" id="PF00723">
    <property type="entry name" value="Glyco_hydro_15"/>
    <property type="match status" value="1"/>
</dbReference>
<keyword evidence="2" id="KW-0472">Membrane</keyword>
<keyword evidence="5" id="KW-1185">Reference proteome</keyword>
<comment type="function">
    <text evidence="2">Phosphorylase b kinase catalyzes the phosphorylation of serine in certain substrates, including troponin I.</text>
</comment>